<keyword evidence="1" id="KW-0472">Membrane</keyword>
<dbReference type="AlphaFoldDB" id="A0A1C0Y793"/>
<feature type="transmembrane region" description="Helical" evidence="1">
    <location>
        <begin position="21"/>
        <end position="38"/>
    </location>
</feature>
<comment type="caution">
    <text evidence="2">The sequence shown here is derived from an EMBL/GenBank/DDBJ whole genome shotgun (WGS) entry which is preliminary data.</text>
</comment>
<organism evidence="2 3">
    <name type="scientific">Caryophanon tenue</name>
    <dbReference type="NCBI Taxonomy" id="33978"/>
    <lineage>
        <taxon>Bacteria</taxon>
        <taxon>Bacillati</taxon>
        <taxon>Bacillota</taxon>
        <taxon>Bacilli</taxon>
        <taxon>Bacillales</taxon>
        <taxon>Caryophanaceae</taxon>
        <taxon>Caryophanon</taxon>
    </lineage>
</organism>
<dbReference type="EMBL" id="MASJ01000039">
    <property type="protein sequence ID" value="OCS83049.1"/>
    <property type="molecule type" value="Genomic_DNA"/>
</dbReference>
<keyword evidence="3" id="KW-1185">Reference proteome</keyword>
<name>A0A1C0Y793_9BACL</name>
<dbReference type="STRING" id="33978.A6M13_06505"/>
<keyword evidence="1" id="KW-1133">Transmembrane helix</keyword>
<accession>A0A1C0Y793</accession>
<protein>
    <submittedName>
        <fullName evidence="2">Uncharacterized protein</fullName>
    </submittedName>
</protein>
<evidence type="ECO:0000313" key="2">
    <source>
        <dbReference type="EMBL" id="OCS83049.1"/>
    </source>
</evidence>
<proteinExistence type="predicted"/>
<dbReference type="Proteomes" id="UP000093199">
    <property type="component" value="Unassembled WGS sequence"/>
</dbReference>
<reference evidence="2 3" key="1">
    <citation type="submission" date="2016-07" db="EMBL/GenBank/DDBJ databases">
        <title>Caryophanon tenue genome sequencing.</title>
        <authorList>
            <person name="Verma A."/>
            <person name="Pal Y."/>
            <person name="Krishnamurthi S."/>
        </authorList>
    </citation>
    <scope>NUCLEOTIDE SEQUENCE [LARGE SCALE GENOMIC DNA]</scope>
    <source>
        <strain evidence="2 3">DSM 14152</strain>
    </source>
</reference>
<keyword evidence="1" id="KW-0812">Transmembrane</keyword>
<sequence>MVAVQYEMMLRWERGKAMAKIVMLIGVILLYIVAFILMTTSEPVFSFIPLILAVALLTKLFIEVFER</sequence>
<feature type="transmembrane region" description="Helical" evidence="1">
    <location>
        <begin position="44"/>
        <end position="62"/>
    </location>
</feature>
<gene>
    <name evidence="2" type="ORF">A6M13_06505</name>
</gene>
<evidence type="ECO:0000313" key="3">
    <source>
        <dbReference type="Proteomes" id="UP000093199"/>
    </source>
</evidence>
<evidence type="ECO:0000256" key="1">
    <source>
        <dbReference type="SAM" id="Phobius"/>
    </source>
</evidence>